<comment type="caution">
    <text evidence="3">The sequence shown here is derived from an EMBL/GenBank/DDBJ whole genome shotgun (WGS) entry which is preliminary data.</text>
</comment>
<accession>A0A839JZM8</accession>
<gene>
    <name evidence="3" type="ORF">H0486_08105</name>
</gene>
<dbReference type="Pfam" id="PF00534">
    <property type="entry name" value="Glycos_transf_1"/>
    <property type="match status" value="1"/>
</dbReference>
<dbReference type="Proteomes" id="UP000574276">
    <property type="component" value="Unassembled WGS sequence"/>
</dbReference>
<dbReference type="GO" id="GO:0016757">
    <property type="term" value="F:glycosyltransferase activity"/>
    <property type="evidence" value="ECO:0007669"/>
    <property type="project" value="InterPro"/>
</dbReference>
<sequence length="373" mass="42367">MDKLKVLQVNKLYYPHTGGIEKVVQQLAEGLKDRTDMEVLVCQERGRSLIENVNGVTVRRAGSLGVLFSLPISFPFLWKLRKLSRSMDVLHFHTPFPLGDLGCLLSGFKGKVIVWWHSDVVRQKKLMKFYRPIMEKFLKRADVIIVATQGHIDGSDYLPQYRDKCVIIPYGVDQVIEKKADEYIINQSKEKKKDKINLLFVGRLVYYKGCEVLLEAFRSVTGAELTIVGTGDLEETLKRQAKADGIDDRVHFLGAVDDEQLDRAFADCDVLILPSVLKSEAFGLVQIEAMAYGKPVINTQLPSGVPYVSIDGETGLTVPPSDAEALAKAMQWMVDHEEERLQMGRKARERVKECYRTEQMLNQVFQVYNKVIR</sequence>
<evidence type="ECO:0000259" key="1">
    <source>
        <dbReference type="Pfam" id="PF00534"/>
    </source>
</evidence>
<organism evidence="3 4">
    <name type="scientific">Variimorphobacter saccharofermentans</name>
    <dbReference type="NCBI Taxonomy" id="2755051"/>
    <lineage>
        <taxon>Bacteria</taxon>
        <taxon>Bacillati</taxon>
        <taxon>Bacillota</taxon>
        <taxon>Clostridia</taxon>
        <taxon>Lachnospirales</taxon>
        <taxon>Lachnospiraceae</taxon>
        <taxon>Variimorphobacter</taxon>
    </lineage>
</organism>
<keyword evidence="4" id="KW-1185">Reference proteome</keyword>
<dbReference type="SUPFAM" id="SSF53756">
    <property type="entry name" value="UDP-Glycosyltransferase/glycogen phosphorylase"/>
    <property type="match status" value="1"/>
</dbReference>
<evidence type="ECO:0000259" key="2">
    <source>
        <dbReference type="Pfam" id="PF13439"/>
    </source>
</evidence>
<proteinExistence type="predicted"/>
<protein>
    <submittedName>
        <fullName evidence="3">Glycosyltransferase</fullName>
    </submittedName>
</protein>
<evidence type="ECO:0000313" key="3">
    <source>
        <dbReference type="EMBL" id="MBB2182836.1"/>
    </source>
</evidence>
<keyword evidence="3" id="KW-0808">Transferase</keyword>
<feature type="domain" description="Glycosyltransferase subfamily 4-like N-terminal" evidence="2">
    <location>
        <begin position="18"/>
        <end position="173"/>
    </location>
</feature>
<name>A0A839JZM8_9FIRM</name>
<evidence type="ECO:0000313" key="4">
    <source>
        <dbReference type="Proteomes" id="UP000574276"/>
    </source>
</evidence>
<dbReference type="EMBL" id="JACEGA010000001">
    <property type="protein sequence ID" value="MBB2182836.1"/>
    <property type="molecule type" value="Genomic_DNA"/>
</dbReference>
<dbReference type="PANTHER" id="PTHR45947:SF3">
    <property type="entry name" value="SULFOQUINOVOSYL TRANSFERASE SQD2"/>
    <property type="match status" value="1"/>
</dbReference>
<dbReference type="InterPro" id="IPR001296">
    <property type="entry name" value="Glyco_trans_1"/>
</dbReference>
<dbReference type="Gene3D" id="3.40.50.2000">
    <property type="entry name" value="Glycogen Phosphorylase B"/>
    <property type="match status" value="2"/>
</dbReference>
<dbReference type="PANTHER" id="PTHR45947">
    <property type="entry name" value="SULFOQUINOVOSYL TRANSFERASE SQD2"/>
    <property type="match status" value="1"/>
</dbReference>
<feature type="domain" description="Glycosyl transferase family 1" evidence="1">
    <location>
        <begin position="186"/>
        <end position="350"/>
    </location>
</feature>
<dbReference type="InterPro" id="IPR050194">
    <property type="entry name" value="Glycosyltransferase_grp1"/>
</dbReference>
<reference evidence="3 4" key="1">
    <citation type="submission" date="2020-07" db="EMBL/GenBank/DDBJ databases">
        <title>Characterization and genome sequencing of isolate MD1, a novel member within the family Lachnospiraceae.</title>
        <authorList>
            <person name="Rettenmaier R."/>
            <person name="Di Bello L."/>
            <person name="Zinser C."/>
            <person name="Scheitz K."/>
            <person name="Liebl W."/>
            <person name="Zverlov V."/>
        </authorList>
    </citation>
    <scope>NUCLEOTIDE SEQUENCE [LARGE SCALE GENOMIC DNA]</scope>
    <source>
        <strain evidence="3 4">MD1</strain>
    </source>
</reference>
<dbReference type="AlphaFoldDB" id="A0A839JZM8"/>
<dbReference type="RefSeq" id="WP_228352525.1">
    <property type="nucleotide sequence ID" value="NZ_JACEGA010000001.1"/>
</dbReference>
<dbReference type="Pfam" id="PF13439">
    <property type="entry name" value="Glyco_transf_4"/>
    <property type="match status" value="1"/>
</dbReference>
<dbReference type="InterPro" id="IPR028098">
    <property type="entry name" value="Glyco_trans_4-like_N"/>
</dbReference>